<reference evidence="2" key="2">
    <citation type="submission" date="2012-05" db="EMBL/GenBank/DDBJ databases">
        <title>Annotation of the Genome Sequence of Fusarium oxysporum HDV247.</title>
        <authorList>
            <consortium name="The Broad Institute Genomics Platform"/>
            <person name="Ma L.-J."/>
            <person name="Corby-Kistler H."/>
            <person name="Broz K."/>
            <person name="Gale L.R."/>
            <person name="Jonkers W."/>
            <person name="O'Donnell K."/>
            <person name="Ploetz R."/>
            <person name="Steinberg C."/>
            <person name="Schwartz D.C."/>
            <person name="VanEtten H."/>
            <person name="Zhou S."/>
            <person name="Young S.K."/>
            <person name="Zeng Q."/>
            <person name="Gargeya S."/>
            <person name="Fitzgerald M."/>
            <person name="Abouelleil A."/>
            <person name="Alvarado L."/>
            <person name="Chapman S.B."/>
            <person name="Gainer-Dewar J."/>
            <person name="Goldberg J."/>
            <person name="Griggs A."/>
            <person name="Gujja S."/>
            <person name="Hansen M."/>
            <person name="Howarth C."/>
            <person name="Imamovic A."/>
            <person name="Ireland A."/>
            <person name="Larimer J."/>
            <person name="McCowan C."/>
            <person name="Murphy C."/>
            <person name="Pearson M."/>
            <person name="Poon T.W."/>
            <person name="Priest M."/>
            <person name="Roberts A."/>
            <person name="Saif S."/>
            <person name="Shea T."/>
            <person name="Sykes S."/>
            <person name="Wortman J."/>
            <person name="Nusbaum C."/>
            <person name="Birren B."/>
        </authorList>
    </citation>
    <scope>NUCLEOTIDE SEQUENCE</scope>
    <source>
        <strain evidence="2">HDV247</strain>
    </source>
</reference>
<feature type="region of interest" description="Disordered" evidence="1">
    <location>
        <begin position="1"/>
        <end position="45"/>
    </location>
</feature>
<sequence>MPALTTQGAPVGKAQSKRVMISPSPIVSAPKSAATPSKNGRQPLLNTAKRRGCVRRIWWRVGDRFATKMPKQENTAMLSLIRSPIWKIMKNFLPSTSASLVMSDVSGDSISAITVLPTVGS</sequence>
<protein>
    <submittedName>
        <fullName evidence="2">Uncharacterized protein</fullName>
    </submittedName>
</protein>
<evidence type="ECO:0000313" key="2">
    <source>
        <dbReference type="EMBL" id="EXA36931.1"/>
    </source>
</evidence>
<name>W9P1U2_FUSOX</name>
<dbReference type="EMBL" id="JH650976">
    <property type="protein sequence ID" value="EXA36931.1"/>
    <property type="molecule type" value="Genomic_DNA"/>
</dbReference>
<reference evidence="2" key="1">
    <citation type="submission" date="2011-10" db="EMBL/GenBank/DDBJ databases">
        <title>The Genome Sequence of Fusarium oxysporum HDV247.</title>
        <authorList>
            <consortium name="The Broad Institute Genome Sequencing Platform"/>
            <person name="Ma L.-J."/>
            <person name="Gale L.R."/>
            <person name="Schwartz D.C."/>
            <person name="Zhou S."/>
            <person name="Corby-Kistler H."/>
            <person name="Young S.K."/>
            <person name="Zeng Q."/>
            <person name="Gargeya S."/>
            <person name="Fitzgerald M."/>
            <person name="Haas B."/>
            <person name="Abouelleil A."/>
            <person name="Alvarado L."/>
            <person name="Arachchi H.M."/>
            <person name="Berlin A."/>
            <person name="Brown A."/>
            <person name="Chapman S.B."/>
            <person name="Chen Z."/>
            <person name="Dunbar C."/>
            <person name="Freedman E."/>
            <person name="Gearin G."/>
            <person name="Goldberg J."/>
            <person name="Griggs A."/>
            <person name="Gujja S."/>
            <person name="Heiman D."/>
            <person name="Howarth C."/>
            <person name="Larson L."/>
            <person name="Lui A."/>
            <person name="MacDonald P.J.P."/>
            <person name="Montmayeur A."/>
            <person name="Murphy C."/>
            <person name="Neiman D."/>
            <person name="Pearson M."/>
            <person name="Priest M."/>
            <person name="Roberts A."/>
            <person name="Saif S."/>
            <person name="Shea T."/>
            <person name="Shenoy N."/>
            <person name="Sisk P."/>
            <person name="Stolte C."/>
            <person name="Sykes S."/>
            <person name="Wortman J."/>
            <person name="Nusbaum C."/>
            <person name="Birren B."/>
        </authorList>
    </citation>
    <scope>NUCLEOTIDE SEQUENCE [LARGE SCALE GENOMIC DNA]</scope>
    <source>
        <strain evidence="2">HDV247</strain>
    </source>
</reference>
<gene>
    <name evidence="2" type="ORF">FOVG_12815</name>
</gene>
<dbReference type="AlphaFoldDB" id="W9P1U2"/>
<proteinExistence type="predicted"/>
<dbReference type="Proteomes" id="UP000030751">
    <property type="component" value="Unassembled WGS sequence"/>
</dbReference>
<organism evidence="2">
    <name type="scientific">Fusarium oxysporum f. sp. pisi HDV247</name>
    <dbReference type="NCBI Taxonomy" id="1080344"/>
    <lineage>
        <taxon>Eukaryota</taxon>
        <taxon>Fungi</taxon>
        <taxon>Dikarya</taxon>
        <taxon>Ascomycota</taxon>
        <taxon>Pezizomycotina</taxon>
        <taxon>Sordariomycetes</taxon>
        <taxon>Hypocreomycetidae</taxon>
        <taxon>Hypocreales</taxon>
        <taxon>Nectriaceae</taxon>
        <taxon>Fusarium</taxon>
        <taxon>Fusarium oxysporum species complex</taxon>
    </lineage>
</organism>
<evidence type="ECO:0000256" key="1">
    <source>
        <dbReference type="SAM" id="MobiDB-lite"/>
    </source>
</evidence>
<accession>W9P1U2</accession>
<dbReference type="HOGENOM" id="CLU_2038158_0_0_1"/>